<evidence type="ECO:0000313" key="1">
    <source>
        <dbReference type="EMBL" id="CAE7442730.1"/>
    </source>
</evidence>
<comment type="caution">
    <text evidence="1">The sequence shown here is derived from an EMBL/GenBank/DDBJ whole genome shotgun (WGS) entry which is preliminary data.</text>
</comment>
<sequence length="325" mass="35666">MPGEWSREDGIASGIALSDQPFIVPVPLFNSQPAALPTFTVVPRKGALKAVEGWEWPSQEHSVIINFDAVDSPAAWAARKHGCSLLNETAAERGILASADATCQLLSECPSEELCIKVRAQSLGGRSAADTSLHDFNEGRKPNQTMLLSPEGAVKLLLCLRTRAPDCSEGFERKWLYDPGSRSINLEDYALKVPMETLLEHADRLRSFAGLSLLKEIRKNLTQEEAGHFDEDAARAVWQLPEPSSDLVSTLATLVQEERQMPKLLAQSLMRSPSPKLPPKSSQLKAAFADLTVLKVNLDDAAQLNHLATLAQLAPRLPFWILLNF</sequence>
<evidence type="ECO:0000313" key="2">
    <source>
        <dbReference type="Proteomes" id="UP000601435"/>
    </source>
</evidence>
<organism evidence="1 2">
    <name type="scientific">Symbiodinium necroappetens</name>
    <dbReference type="NCBI Taxonomy" id="1628268"/>
    <lineage>
        <taxon>Eukaryota</taxon>
        <taxon>Sar</taxon>
        <taxon>Alveolata</taxon>
        <taxon>Dinophyceae</taxon>
        <taxon>Suessiales</taxon>
        <taxon>Symbiodiniaceae</taxon>
        <taxon>Symbiodinium</taxon>
    </lineage>
</organism>
<dbReference type="AlphaFoldDB" id="A0A812RM38"/>
<dbReference type="OrthoDB" id="432502at2759"/>
<accession>A0A812RM38</accession>
<gene>
    <name evidence="1" type="ORF">SNEC2469_LOCUS12167</name>
</gene>
<dbReference type="Proteomes" id="UP000601435">
    <property type="component" value="Unassembled WGS sequence"/>
</dbReference>
<name>A0A812RM38_9DINO</name>
<reference evidence="1" key="1">
    <citation type="submission" date="2021-02" db="EMBL/GenBank/DDBJ databases">
        <authorList>
            <person name="Dougan E. K."/>
            <person name="Rhodes N."/>
            <person name="Thang M."/>
            <person name="Chan C."/>
        </authorList>
    </citation>
    <scope>NUCLEOTIDE SEQUENCE</scope>
</reference>
<proteinExistence type="predicted"/>
<dbReference type="EMBL" id="CAJNJA010019292">
    <property type="protein sequence ID" value="CAE7442730.1"/>
    <property type="molecule type" value="Genomic_DNA"/>
</dbReference>
<keyword evidence="2" id="KW-1185">Reference proteome</keyword>
<protein>
    <submittedName>
        <fullName evidence="1">Uncharacterized protein</fullName>
    </submittedName>
</protein>